<feature type="compositionally biased region" description="Basic and acidic residues" evidence="1">
    <location>
        <begin position="49"/>
        <end position="58"/>
    </location>
</feature>
<accession>A0ABV0MGT3</accession>
<sequence>TTEKKNIRSRETCQNLRGFSTDLSGEPSVCVTGSTSLVGSDPRAARSCGPRERSERRLGAPGRPAPKGGAPEQQNPVLPFRGNV</sequence>
<evidence type="ECO:0000313" key="2">
    <source>
        <dbReference type="EMBL" id="MEQ2158299.1"/>
    </source>
</evidence>
<evidence type="ECO:0000256" key="1">
    <source>
        <dbReference type="SAM" id="MobiDB-lite"/>
    </source>
</evidence>
<gene>
    <name evidence="2" type="ORF">GOODEAATRI_010759</name>
</gene>
<comment type="caution">
    <text evidence="2">The sequence shown here is derived from an EMBL/GenBank/DDBJ whole genome shotgun (WGS) entry which is preliminary data.</text>
</comment>
<evidence type="ECO:0000313" key="3">
    <source>
        <dbReference type="Proteomes" id="UP001476798"/>
    </source>
</evidence>
<reference evidence="2 3" key="1">
    <citation type="submission" date="2021-06" db="EMBL/GenBank/DDBJ databases">
        <authorList>
            <person name="Palmer J.M."/>
        </authorList>
    </citation>
    <scope>NUCLEOTIDE SEQUENCE [LARGE SCALE GENOMIC DNA]</scope>
    <source>
        <strain evidence="2 3">GA_2019</strain>
        <tissue evidence="2">Muscle</tissue>
    </source>
</reference>
<dbReference type="EMBL" id="JAHRIO010000639">
    <property type="protein sequence ID" value="MEQ2158299.1"/>
    <property type="molecule type" value="Genomic_DNA"/>
</dbReference>
<feature type="compositionally biased region" description="Low complexity" evidence="1">
    <location>
        <begin position="59"/>
        <end position="71"/>
    </location>
</feature>
<keyword evidence="3" id="KW-1185">Reference proteome</keyword>
<proteinExistence type="predicted"/>
<protein>
    <submittedName>
        <fullName evidence="2">Uncharacterized protein</fullName>
    </submittedName>
</protein>
<feature type="non-terminal residue" evidence="2">
    <location>
        <position position="1"/>
    </location>
</feature>
<dbReference type="Proteomes" id="UP001476798">
    <property type="component" value="Unassembled WGS sequence"/>
</dbReference>
<name>A0ABV0MGT3_9TELE</name>
<organism evidence="2 3">
    <name type="scientific">Goodea atripinnis</name>
    <dbReference type="NCBI Taxonomy" id="208336"/>
    <lineage>
        <taxon>Eukaryota</taxon>
        <taxon>Metazoa</taxon>
        <taxon>Chordata</taxon>
        <taxon>Craniata</taxon>
        <taxon>Vertebrata</taxon>
        <taxon>Euteleostomi</taxon>
        <taxon>Actinopterygii</taxon>
        <taxon>Neopterygii</taxon>
        <taxon>Teleostei</taxon>
        <taxon>Neoteleostei</taxon>
        <taxon>Acanthomorphata</taxon>
        <taxon>Ovalentaria</taxon>
        <taxon>Atherinomorphae</taxon>
        <taxon>Cyprinodontiformes</taxon>
        <taxon>Goodeidae</taxon>
        <taxon>Goodea</taxon>
    </lineage>
</organism>
<feature type="region of interest" description="Disordered" evidence="1">
    <location>
        <begin position="33"/>
        <end position="84"/>
    </location>
</feature>